<dbReference type="PIRSF" id="PIRSF003165">
    <property type="entry name" value="Chaperone_SicA"/>
    <property type="match status" value="1"/>
</dbReference>
<dbReference type="InterPro" id="IPR011716">
    <property type="entry name" value="TPR-3"/>
</dbReference>
<comment type="similarity">
    <text evidence="1">Belongs to the LcrH/SycD chaperone family.</text>
</comment>
<keyword evidence="3" id="KW-0614">Plasmid</keyword>
<gene>
    <name evidence="3" type="ORF">HB778_39380</name>
</gene>
<dbReference type="EMBL" id="CP050299">
    <property type="protein sequence ID" value="QND62137.1"/>
    <property type="molecule type" value="Genomic_DNA"/>
</dbReference>
<proteinExistence type="inferred from homology"/>
<protein>
    <submittedName>
        <fullName evidence="3">SycD/LcrH family type III secretion system chaperone</fullName>
    </submittedName>
</protein>
<name>A0A7G6T5V5_9HYPH</name>
<evidence type="ECO:0000313" key="4">
    <source>
        <dbReference type="Proteomes" id="UP000515465"/>
    </source>
</evidence>
<keyword evidence="2" id="KW-0143">Chaperone</keyword>
<accession>A0A7G6T5V5</accession>
<dbReference type="SUPFAM" id="SSF48452">
    <property type="entry name" value="TPR-like"/>
    <property type="match status" value="1"/>
</dbReference>
<sequence>MTQKVEEPVTGGGEVDTSEAGRLARLTEEIIGGRTDLAAVIGITDDELDAVYALGHRFYSAGRYGEALSFFRFLCIHRYIDPRFWFGFGAASQMLGDSANAVRAYGLAALLNDEDPQIPLRAAKCLIKLDQPAAAVSALESVLALSGGNPEHRAFAQHASLMLRQLRPESACERGSDA</sequence>
<evidence type="ECO:0000313" key="3">
    <source>
        <dbReference type="EMBL" id="QND62137.1"/>
    </source>
</evidence>
<dbReference type="Proteomes" id="UP000515465">
    <property type="component" value="Plasmid p_1"/>
</dbReference>
<evidence type="ECO:0000256" key="2">
    <source>
        <dbReference type="ARBA" id="ARBA00023186"/>
    </source>
</evidence>
<geneLocation type="plasmid" evidence="3 4">
    <name>p_1</name>
</geneLocation>
<dbReference type="Pfam" id="PF07720">
    <property type="entry name" value="TPR_3"/>
    <property type="match status" value="2"/>
</dbReference>
<dbReference type="InterPro" id="IPR005415">
    <property type="entry name" value="T3SS_Ca_resp_chp_LcrH/SycD"/>
</dbReference>
<dbReference type="NCBIfam" id="TIGR02552">
    <property type="entry name" value="LcrH_SycD"/>
    <property type="match status" value="1"/>
</dbReference>
<dbReference type="InterPro" id="IPR011990">
    <property type="entry name" value="TPR-like_helical_dom_sf"/>
</dbReference>
<dbReference type="RefSeq" id="WP_183455424.1">
    <property type="nucleotide sequence ID" value="NZ_CP050299.1"/>
</dbReference>
<dbReference type="InterPro" id="IPR016379">
    <property type="entry name" value="T3SS_Ca_resp_chp_LcrH/SycD_sub"/>
</dbReference>
<reference evidence="4" key="1">
    <citation type="journal article" date="2020" name="Mol. Plant Microbe">
        <title>Rhizobial microsymbionts of the narrowly endemic Oxytropis species growing in Kamchatka are characterized by significant genetic diversity and possess a set of genes that are associated with T3SS and T6SS secretion systems and can affect the development of symbiosis.</title>
        <authorList>
            <person name="Safronova V."/>
            <person name="Guro P."/>
            <person name="Sazanova A."/>
            <person name="Kuznetsova I."/>
            <person name="Belimov A."/>
            <person name="Yakubov V."/>
            <person name="Chirak E."/>
            <person name="Afonin A."/>
            <person name="Gogolev Y."/>
            <person name="Andronov E."/>
            <person name="Tikhonovich I."/>
        </authorList>
    </citation>
    <scope>NUCLEOTIDE SEQUENCE [LARGE SCALE GENOMIC DNA]</scope>
    <source>
        <strain evidence="4">583</strain>
        <plasmid evidence="4">p_1</plasmid>
    </source>
</reference>
<evidence type="ECO:0000256" key="1">
    <source>
        <dbReference type="ARBA" id="ARBA00010244"/>
    </source>
</evidence>
<dbReference type="AlphaFoldDB" id="A0A7G6T5V5"/>
<dbReference type="Gene3D" id="1.25.40.10">
    <property type="entry name" value="Tetratricopeptide repeat domain"/>
    <property type="match status" value="1"/>
</dbReference>
<dbReference type="PRINTS" id="PR01595">
    <property type="entry name" value="SYCDCHAPRONE"/>
</dbReference>
<organism evidence="3 4">
    <name type="scientific">Mesorhizobium huakuii</name>
    <dbReference type="NCBI Taxonomy" id="28104"/>
    <lineage>
        <taxon>Bacteria</taxon>
        <taxon>Pseudomonadati</taxon>
        <taxon>Pseudomonadota</taxon>
        <taxon>Alphaproteobacteria</taxon>
        <taxon>Hyphomicrobiales</taxon>
        <taxon>Phyllobacteriaceae</taxon>
        <taxon>Mesorhizobium</taxon>
    </lineage>
</organism>